<dbReference type="Proteomes" id="UP000053676">
    <property type="component" value="Unassembled WGS sequence"/>
</dbReference>
<gene>
    <name evidence="2" type="ORF">NECAME_10080</name>
</gene>
<organism evidence="2 3">
    <name type="scientific">Necator americanus</name>
    <name type="common">Human hookworm</name>
    <dbReference type="NCBI Taxonomy" id="51031"/>
    <lineage>
        <taxon>Eukaryota</taxon>
        <taxon>Metazoa</taxon>
        <taxon>Ecdysozoa</taxon>
        <taxon>Nematoda</taxon>
        <taxon>Chromadorea</taxon>
        <taxon>Rhabditida</taxon>
        <taxon>Rhabditina</taxon>
        <taxon>Rhabditomorpha</taxon>
        <taxon>Strongyloidea</taxon>
        <taxon>Ancylostomatidae</taxon>
        <taxon>Bunostominae</taxon>
        <taxon>Necator</taxon>
    </lineage>
</organism>
<evidence type="ECO:0000256" key="1">
    <source>
        <dbReference type="SAM" id="MobiDB-lite"/>
    </source>
</evidence>
<dbReference type="KEGG" id="nai:NECAME_10080"/>
<dbReference type="AlphaFoldDB" id="W2TA07"/>
<evidence type="ECO:0000313" key="2">
    <source>
        <dbReference type="EMBL" id="ETN78855.1"/>
    </source>
</evidence>
<dbReference type="EMBL" id="KI659685">
    <property type="protein sequence ID" value="ETN78855.1"/>
    <property type="molecule type" value="Genomic_DNA"/>
</dbReference>
<accession>W2TA07</accession>
<dbReference type="GeneID" id="25350109"/>
<evidence type="ECO:0000313" key="3">
    <source>
        <dbReference type="Proteomes" id="UP000053676"/>
    </source>
</evidence>
<feature type="region of interest" description="Disordered" evidence="1">
    <location>
        <begin position="1"/>
        <end position="24"/>
    </location>
</feature>
<name>W2TA07_NECAM</name>
<keyword evidence="3" id="KW-1185">Reference proteome</keyword>
<proteinExistence type="predicted"/>
<reference evidence="3" key="1">
    <citation type="journal article" date="2014" name="Nat. Genet.">
        <title>Genome of the human hookworm Necator americanus.</title>
        <authorList>
            <person name="Tang Y.T."/>
            <person name="Gao X."/>
            <person name="Rosa B.A."/>
            <person name="Abubucker S."/>
            <person name="Hallsworth-Pepin K."/>
            <person name="Martin J."/>
            <person name="Tyagi R."/>
            <person name="Heizer E."/>
            <person name="Zhang X."/>
            <person name="Bhonagiri-Palsikar V."/>
            <person name="Minx P."/>
            <person name="Warren W.C."/>
            <person name="Wang Q."/>
            <person name="Zhan B."/>
            <person name="Hotez P.J."/>
            <person name="Sternberg P.W."/>
            <person name="Dougall A."/>
            <person name="Gaze S.T."/>
            <person name="Mulvenna J."/>
            <person name="Sotillo J."/>
            <person name="Ranganathan S."/>
            <person name="Rabelo E.M."/>
            <person name="Wilson R.K."/>
            <person name="Felgner P.L."/>
            <person name="Bethony J."/>
            <person name="Hawdon J.M."/>
            <person name="Gasser R.B."/>
            <person name="Loukas A."/>
            <person name="Mitreva M."/>
        </authorList>
    </citation>
    <scope>NUCLEOTIDE SEQUENCE [LARGE SCALE GENOMIC DNA]</scope>
</reference>
<feature type="compositionally biased region" description="Polar residues" evidence="1">
    <location>
        <begin position="9"/>
        <end position="18"/>
    </location>
</feature>
<sequence>MGQREPRGTKNSRPSSQGFGEIKKDLREIREFKRHEGNKLKSPIEVWCHNLKQITNVNEGIW</sequence>
<protein>
    <submittedName>
        <fullName evidence="2">Uncharacterized protein</fullName>
    </submittedName>
</protein>
<dbReference type="CTD" id="25350109"/>